<evidence type="ECO:0000313" key="2">
    <source>
        <dbReference type="EMBL" id="KAE8332450.1"/>
    </source>
</evidence>
<organism evidence="2 3">
    <name type="scientific">Aspergillus sergii</name>
    <dbReference type="NCBI Taxonomy" id="1034303"/>
    <lineage>
        <taxon>Eukaryota</taxon>
        <taxon>Fungi</taxon>
        <taxon>Dikarya</taxon>
        <taxon>Ascomycota</taxon>
        <taxon>Pezizomycotina</taxon>
        <taxon>Eurotiomycetes</taxon>
        <taxon>Eurotiomycetidae</taxon>
        <taxon>Eurotiales</taxon>
        <taxon>Aspergillaceae</taxon>
        <taxon>Aspergillus</taxon>
        <taxon>Aspergillus subgen. Circumdati</taxon>
    </lineage>
</organism>
<evidence type="ECO:0000313" key="3">
    <source>
        <dbReference type="Proteomes" id="UP000325945"/>
    </source>
</evidence>
<dbReference type="Proteomes" id="UP000325945">
    <property type="component" value="Unassembled WGS sequence"/>
</dbReference>
<proteinExistence type="predicted"/>
<keyword evidence="3" id="KW-1185">Reference proteome</keyword>
<keyword evidence="1" id="KW-0472">Membrane</keyword>
<evidence type="ECO:0000256" key="1">
    <source>
        <dbReference type="SAM" id="Phobius"/>
    </source>
</evidence>
<feature type="transmembrane region" description="Helical" evidence="1">
    <location>
        <begin position="83"/>
        <end position="106"/>
    </location>
</feature>
<keyword evidence="1" id="KW-0812">Transmembrane</keyword>
<sequence length="114" mass="13002">MHKLLAIEAHTKLTHLSLFHVFPIRDRNSQGNYWCSDHCDHRSHFHCTSRYCYHSRIRMDSPSMGPFSNVHELGYTVRAKLPMAVVIIAVAVGPATVVGNSSFIWIGRRVRDGQ</sequence>
<dbReference type="AlphaFoldDB" id="A0A5N6XLJ0"/>
<gene>
    <name evidence="2" type="ORF">BDV39DRAFT_167055</name>
</gene>
<name>A0A5N6XLJ0_9EURO</name>
<protein>
    <submittedName>
        <fullName evidence="2">Uncharacterized protein</fullName>
    </submittedName>
</protein>
<keyword evidence="1" id="KW-1133">Transmembrane helix</keyword>
<dbReference type="EMBL" id="ML741765">
    <property type="protein sequence ID" value="KAE8332450.1"/>
    <property type="molecule type" value="Genomic_DNA"/>
</dbReference>
<accession>A0A5N6XLJ0</accession>
<reference evidence="3" key="1">
    <citation type="submission" date="2019-04" db="EMBL/GenBank/DDBJ databases">
        <title>Friends and foes A comparative genomics studyof 23 Aspergillus species from section Flavi.</title>
        <authorList>
            <consortium name="DOE Joint Genome Institute"/>
            <person name="Kjaerbolling I."/>
            <person name="Vesth T."/>
            <person name="Frisvad J.C."/>
            <person name="Nybo J.L."/>
            <person name="Theobald S."/>
            <person name="Kildgaard S."/>
            <person name="Isbrandt T."/>
            <person name="Kuo A."/>
            <person name="Sato A."/>
            <person name="Lyhne E.K."/>
            <person name="Kogle M.E."/>
            <person name="Wiebenga A."/>
            <person name="Kun R.S."/>
            <person name="Lubbers R.J."/>
            <person name="Makela M.R."/>
            <person name="Barry K."/>
            <person name="Chovatia M."/>
            <person name="Clum A."/>
            <person name="Daum C."/>
            <person name="Haridas S."/>
            <person name="He G."/>
            <person name="LaButti K."/>
            <person name="Lipzen A."/>
            <person name="Mondo S."/>
            <person name="Riley R."/>
            <person name="Salamov A."/>
            <person name="Simmons B.A."/>
            <person name="Magnuson J.K."/>
            <person name="Henrissat B."/>
            <person name="Mortensen U.H."/>
            <person name="Larsen T.O."/>
            <person name="Devries R.P."/>
            <person name="Grigoriev I.V."/>
            <person name="Machida M."/>
            <person name="Baker S.E."/>
            <person name="Andersen M.R."/>
        </authorList>
    </citation>
    <scope>NUCLEOTIDE SEQUENCE [LARGE SCALE GENOMIC DNA]</scope>
    <source>
        <strain evidence="3">CBS 130017</strain>
    </source>
</reference>